<proteinExistence type="predicted"/>
<keyword evidence="2" id="KW-0238">DNA-binding</keyword>
<dbReference type="InterPro" id="IPR000792">
    <property type="entry name" value="Tscrpt_reg_LuxR_C"/>
</dbReference>
<gene>
    <name evidence="6" type="ORF">M3M28_00230</name>
</gene>
<sequence length="212" mass="21924">MTRVLLADDHAAIRAGLRMMLEAADDIEVVGEASDGATAIGNARALKPDVVLMDMRMPGVDGAEATRVLAAEGTRVLVLTTYDEDDVVFAAINAGAAGFLLKTAEPSELVDAIRRVARGQGVVAPEVTARVLQAAAGARSERPAAAQVREAGLTERELEILGAIGRGATNGEIAAELHITLGTTKQHVSRILAKLGVSSRTQAALLARDAAG</sequence>
<feature type="domain" description="Response regulatory" evidence="5">
    <location>
        <begin position="3"/>
        <end position="117"/>
    </location>
</feature>
<dbReference type="InterPro" id="IPR016032">
    <property type="entry name" value="Sig_transdc_resp-reg_C-effctor"/>
</dbReference>
<protein>
    <submittedName>
        <fullName evidence="6">Response regulator transcription factor</fullName>
    </submittedName>
</protein>
<evidence type="ECO:0000256" key="2">
    <source>
        <dbReference type="ARBA" id="ARBA00023125"/>
    </source>
</evidence>
<dbReference type="CDD" id="cd17535">
    <property type="entry name" value="REC_NarL-like"/>
    <property type="match status" value="1"/>
</dbReference>
<evidence type="ECO:0000313" key="6">
    <source>
        <dbReference type="EMBL" id="UQN14930.1"/>
    </source>
</evidence>
<dbReference type="SUPFAM" id="SSF46894">
    <property type="entry name" value="C-terminal effector domain of the bipartite response regulators"/>
    <property type="match status" value="1"/>
</dbReference>
<reference evidence="6" key="1">
    <citation type="submission" date="2022-05" db="EMBL/GenBank/DDBJ databases">
        <title>Complete genome sequence of toluene-degrading Gulosibacter sediminis strain ACHW.36C.</title>
        <authorList>
            <person name="Wai A.C."/>
            <person name="Lai G.K."/>
            <person name="Griffin S.D."/>
            <person name="Leung F.C."/>
        </authorList>
    </citation>
    <scope>NUCLEOTIDE SEQUENCE [LARGE SCALE GENOMIC DNA]</scope>
    <source>
        <strain evidence="6">ACHW.36C</strain>
    </source>
</reference>
<dbReference type="Gene3D" id="3.40.50.2300">
    <property type="match status" value="1"/>
</dbReference>
<dbReference type="SUPFAM" id="SSF52172">
    <property type="entry name" value="CheY-like"/>
    <property type="match status" value="1"/>
</dbReference>
<dbReference type="InterPro" id="IPR039420">
    <property type="entry name" value="WalR-like"/>
</dbReference>
<dbReference type="SMART" id="SM00421">
    <property type="entry name" value="HTH_LUXR"/>
    <property type="match status" value="1"/>
</dbReference>
<dbReference type="SMART" id="SM00448">
    <property type="entry name" value="REC"/>
    <property type="match status" value="1"/>
</dbReference>
<evidence type="ECO:0000259" key="4">
    <source>
        <dbReference type="PROSITE" id="PS50043"/>
    </source>
</evidence>
<dbReference type="PANTHER" id="PTHR43214">
    <property type="entry name" value="TWO-COMPONENT RESPONSE REGULATOR"/>
    <property type="match status" value="1"/>
</dbReference>
<dbReference type="PROSITE" id="PS50110">
    <property type="entry name" value="RESPONSE_REGULATORY"/>
    <property type="match status" value="1"/>
</dbReference>
<accession>A0ABY4MWY8</accession>
<feature type="domain" description="HTH luxR-type" evidence="4">
    <location>
        <begin position="146"/>
        <end position="211"/>
    </location>
</feature>
<dbReference type="PANTHER" id="PTHR43214:SF43">
    <property type="entry name" value="TWO-COMPONENT RESPONSE REGULATOR"/>
    <property type="match status" value="1"/>
</dbReference>
<dbReference type="PROSITE" id="PS50043">
    <property type="entry name" value="HTH_LUXR_2"/>
    <property type="match status" value="1"/>
</dbReference>
<evidence type="ECO:0000256" key="1">
    <source>
        <dbReference type="ARBA" id="ARBA00022553"/>
    </source>
</evidence>
<dbReference type="Pfam" id="PF00072">
    <property type="entry name" value="Response_reg"/>
    <property type="match status" value="1"/>
</dbReference>
<dbReference type="PRINTS" id="PR00038">
    <property type="entry name" value="HTHLUXR"/>
</dbReference>
<feature type="modified residue" description="4-aspartylphosphate" evidence="3">
    <location>
        <position position="54"/>
    </location>
</feature>
<dbReference type="Pfam" id="PF00196">
    <property type="entry name" value="GerE"/>
    <property type="match status" value="1"/>
</dbReference>
<evidence type="ECO:0000256" key="3">
    <source>
        <dbReference type="PROSITE-ProRule" id="PRU00169"/>
    </source>
</evidence>
<dbReference type="EMBL" id="CP097160">
    <property type="protein sequence ID" value="UQN14930.1"/>
    <property type="molecule type" value="Genomic_DNA"/>
</dbReference>
<evidence type="ECO:0000259" key="5">
    <source>
        <dbReference type="PROSITE" id="PS50110"/>
    </source>
</evidence>
<dbReference type="InterPro" id="IPR011006">
    <property type="entry name" value="CheY-like_superfamily"/>
</dbReference>
<organism evidence="6">
    <name type="scientific">Gulosibacter sediminis</name>
    <dbReference type="NCBI Taxonomy" id="1729695"/>
    <lineage>
        <taxon>Bacteria</taxon>
        <taxon>Bacillati</taxon>
        <taxon>Actinomycetota</taxon>
        <taxon>Actinomycetes</taxon>
        <taxon>Micrococcales</taxon>
        <taxon>Microbacteriaceae</taxon>
        <taxon>Gulosibacter</taxon>
    </lineage>
</organism>
<dbReference type="InterPro" id="IPR001789">
    <property type="entry name" value="Sig_transdc_resp-reg_receiver"/>
</dbReference>
<name>A0ABY4MWY8_9MICO</name>
<dbReference type="CDD" id="cd06170">
    <property type="entry name" value="LuxR_C_like"/>
    <property type="match status" value="1"/>
</dbReference>
<dbReference type="InterPro" id="IPR058245">
    <property type="entry name" value="NreC/VraR/RcsB-like_REC"/>
</dbReference>
<keyword evidence="1 3" id="KW-0597">Phosphoprotein</keyword>